<reference evidence="1" key="1">
    <citation type="submission" date="2017-08" db="EMBL/GenBank/DDBJ databases">
        <authorList>
            <person name="Imhoff J.F."/>
            <person name="Rahn T."/>
            <person name="Kuenzel S."/>
            <person name="Neulinger S.C."/>
        </authorList>
    </citation>
    <scope>NUCLEOTIDE SEQUENCE</scope>
    <source>
        <strain evidence="1">DSM 11080</strain>
    </source>
</reference>
<sequence length="70" mass="7680">MAVPIDLEEWALKVNSDLYGTYYDPAPGFVHAIGFDFTTGLGTLSPILVGAGDYFVGWFLDHELSQRLNG</sequence>
<dbReference type="EMBL" id="NRSJ01000001">
    <property type="protein sequence ID" value="MBK1702983.1"/>
    <property type="molecule type" value="Genomic_DNA"/>
</dbReference>
<dbReference type="AlphaFoldDB" id="A0AAJ0U028"/>
<gene>
    <name evidence="1" type="ORF">CKO40_00055</name>
</gene>
<protein>
    <submittedName>
        <fullName evidence="1">Uncharacterized protein</fullName>
    </submittedName>
</protein>
<name>A0AAJ0U028_9GAMM</name>
<reference evidence="1" key="2">
    <citation type="journal article" date="2020" name="Microorganisms">
        <title>Osmotic Adaptation and Compatible Solute Biosynthesis of Phototrophic Bacteria as Revealed from Genome Analyses.</title>
        <authorList>
            <person name="Imhoff J.F."/>
            <person name="Rahn T."/>
            <person name="Kunzel S."/>
            <person name="Keller A."/>
            <person name="Neulinger S.C."/>
        </authorList>
    </citation>
    <scope>NUCLEOTIDE SEQUENCE</scope>
    <source>
        <strain evidence="1">DSM 11080</strain>
    </source>
</reference>
<evidence type="ECO:0000313" key="1">
    <source>
        <dbReference type="EMBL" id="MBK1702983.1"/>
    </source>
</evidence>
<organism evidence="1 2">
    <name type="scientific">Halochromatium glycolicum</name>
    <dbReference type="NCBI Taxonomy" id="85075"/>
    <lineage>
        <taxon>Bacteria</taxon>
        <taxon>Pseudomonadati</taxon>
        <taxon>Pseudomonadota</taxon>
        <taxon>Gammaproteobacteria</taxon>
        <taxon>Chromatiales</taxon>
        <taxon>Chromatiaceae</taxon>
        <taxon>Halochromatium</taxon>
    </lineage>
</organism>
<accession>A0AAJ0U028</accession>
<keyword evidence="2" id="KW-1185">Reference proteome</keyword>
<dbReference type="RefSeq" id="WP_200343558.1">
    <property type="nucleotide sequence ID" value="NZ_NRSJ01000001.1"/>
</dbReference>
<proteinExistence type="predicted"/>
<comment type="caution">
    <text evidence="1">The sequence shown here is derived from an EMBL/GenBank/DDBJ whole genome shotgun (WGS) entry which is preliminary data.</text>
</comment>
<dbReference type="Proteomes" id="UP001296776">
    <property type="component" value="Unassembled WGS sequence"/>
</dbReference>
<evidence type="ECO:0000313" key="2">
    <source>
        <dbReference type="Proteomes" id="UP001296776"/>
    </source>
</evidence>